<evidence type="ECO:0000313" key="11">
    <source>
        <dbReference type="Proteomes" id="UP000244110"/>
    </source>
</evidence>
<evidence type="ECO:0000259" key="9">
    <source>
        <dbReference type="Pfam" id="PF12704"/>
    </source>
</evidence>
<proteinExistence type="inferred from homology"/>
<keyword evidence="2" id="KW-1003">Cell membrane</keyword>
<evidence type="ECO:0000256" key="6">
    <source>
        <dbReference type="ARBA" id="ARBA00038076"/>
    </source>
</evidence>
<feature type="transmembrane region" description="Helical" evidence="7">
    <location>
        <begin position="283"/>
        <end position="306"/>
    </location>
</feature>
<dbReference type="Pfam" id="PF12704">
    <property type="entry name" value="MacB_PCD"/>
    <property type="match status" value="1"/>
</dbReference>
<evidence type="ECO:0000256" key="4">
    <source>
        <dbReference type="ARBA" id="ARBA00022989"/>
    </source>
</evidence>
<dbReference type="PANTHER" id="PTHR30572:SF4">
    <property type="entry name" value="ABC TRANSPORTER PERMEASE YTRF"/>
    <property type="match status" value="1"/>
</dbReference>
<feature type="domain" description="ABC3 transporter permease C-terminal" evidence="8">
    <location>
        <begin position="287"/>
        <end position="400"/>
    </location>
</feature>
<evidence type="ECO:0000259" key="8">
    <source>
        <dbReference type="Pfam" id="PF02687"/>
    </source>
</evidence>
<dbReference type="PANTHER" id="PTHR30572">
    <property type="entry name" value="MEMBRANE COMPONENT OF TRANSPORTER-RELATED"/>
    <property type="match status" value="1"/>
</dbReference>
<name>A0A2T5ILW9_9PROT</name>
<keyword evidence="3 7" id="KW-0812">Transmembrane</keyword>
<dbReference type="Pfam" id="PF02687">
    <property type="entry name" value="FtsX"/>
    <property type="match status" value="1"/>
</dbReference>
<dbReference type="Proteomes" id="UP000244110">
    <property type="component" value="Unassembled WGS sequence"/>
</dbReference>
<dbReference type="InterPro" id="IPR025857">
    <property type="entry name" value="MacB_PCD"/>
</dbReference>
<feature type="transmembrane region" description="Helical" evidence="7">
    <location>
        <begin position="327"/>
        <end position="358"/>
    </location>
</feature>
<comment type="subcellular location">
    <subcellularLocation>
        <location evidence="1">Cell membrane</location>
        <topology evidence="1">Multi-pass membrane protein</topology>
    </subcellularLocation>
</comment>
<sequence>MNLSAIFGEALRALRQNRLRTGLTMLGMIIGVAAVVLMLSIGQGARTKINETIAAMGSNLLLVVPGAMSSGGFSFGSGSVRTLTINDANAIAELTSIRATAPVTSGTVQLNYAAKNWSTLITGTTPEYFEVGNWTMESGTAFTESEVRSAARVVVLGSITAKNLFGDEEPVGKTIRITNRPFLVVGVLMAKGQSLTGRDQDDNVFVPISTSERQITGNQFPGSIRYMLVQGASADEMDIAEIEITQLLRQRHRIPNGKDNDFTVRNLTAIADVATDAAKVMSIVLGAIASVSLLVGGIGIMNIMLVSVTERTREIGIRMAIGANQRAILTQFLLEAMMICIMGGLIGLLIGIGGAWLVSQVADMLIVITLGMIGLAFLFSSAVGIFFGFYPAQKAASLKPVDALRYE</sequence>
<feature type="transmembrane region" description="Helical" evidence="7">
    <location>
        <begin position="21"/>
        <end position="41"/>
    </location>
</feature>
<dbReference type="AlphaFoldDB" id="A0A2T5ILW9"/>
<dbReference type="GO" id="GO:0005886">
    <property type="term" value="C:plasma membrane"/>
    <property type="evidence" value="ECO:0007669"/>
    <property type="project" value="UniProtKB-SubCell"/>
</dbReference>
<keyword evidence="5 7" id="KW-0472">Membrane</keyword>
<organism evidence="10 11">
    <name type="scientific">Nitrosomonas ureae</name>
    <dbReference type="NCBI Taxonomy" id="44577"/>
    <lineage>
        <taxon>Bacteria</taxon>
        <taxon>Pseudomonadati</taxon>
        <taxon>Pseudomonadota</taxon>
        <taxon>Betaproteobacteria</taxon>
        <taxon>Nitrosomonadales</taxon>
        <taxon>Nitrosomonadaceae</taxon>
        <taxon>Nitrosomonas</taxon>
    </lineage>
</organism>
<evidence type="ECO:0000256" key="2">
    <source>
        <dbReference type="ARBA" id="ARBA00022475"/>
    </source>
</evidence>
<dbReference type="GO" id="GO:0022857">
    <property type="term" value="F:transmembrane transporter activity"/>
    <property type="evidence" value="ECO:0007669"/>
    <property type="project" value="TreeGrafter"/>
</dbReference>
<evidence type="ECO:0000256" key="7">
    <source>
        <dbReference type="SAM" id="Phobius"/>
    </source>
</evidence>
<feature type="transmembrane region" description="Helical" evidence="7">
    <location>
        <begin position="364"/>
        <end position="390"/>
    </location>
</feature>
<dbReference type="InterPro" id="IPR003838">
    <property type="entry name" value="ABC3_permease_C"/>
</dbReference>
<dbReference type="InterPro" id="IPR050250">
    <property type="entry name" value="Macrolide_Exporter_MacB"/>
</dbReference>
<dbReference type="RefSeq" id="WP_107786782.1">
    <property type="nucleotide sequence ID" value="NZ_QAOL01000016.1"/>
</dbReference>
<comment type="similarity">
    <text evidence="6">Belongs to the ABC-4 integral membrane protein family.</text>
</comment>
<comment type="caution">
    <text evidence="10">The sequence shown here is derived from an EMBL/GenBank/DDBJ whole genome shotgun (WGS) entry which is preliminary data.</text>
</comment>
<evidence type="ECO:0000256" key="3">
    <source>
        <dbReference type="ARBA" id="ARBA00022692"/>
    </source>
</evidence>
<dbReference type="EMBL" id="QAOL01000016">
    <property type="protein sequence ID" value="PTQ84816.1"/>
    <property type="molecule type" value="Genomic_DNA"/>
</dbReference>
<accession>A0A2T5ILW9</accession>
<gene>
    <name evidence="10" type="ORF">C8R28_101615</name>
</gene>
<feature type="domain" description="MacB-like periplasmic core" evidence="9">
    <location>
        <begin position="21"/>
        <end position="246"/>
    </location>
</feature>
<evidence type="ECO:0000256" key="5">
    <source>
        <dbReference type="ARBA" id="ARBA00023136"/>
    </source>
</evidence>
<evidence type="ECO:0000313" key="10">
    <source>
        <dbReference type="EMBL" id="PTQ84816.1"/>
    </source>
</evidence>
<evidence type="ECO:0000256" key="1">
    <source>
        <dbReference type="ARBA" id="ARBA00004651"/>
    </source>
</evidence>
<protein>
    <submittedName>
        <fullName evidence="10">Putative ABC transport system permease protein</fullName>
    </submittedName>
</protein>
<keyword evidence="4 7" id="KW-1133">Transmembrane helix</keyword>
<reference evidence="10 11" key="1">
    <citation type="submission" date="2018-04" db="EMBL/GenBank/DDBJ databases">
        <title>Active sludge and wastewater microbial communities from Klosterneuburg, Austria.</title>
        <authorList>
            <person name="Wagner M."/>
        </authorList>
    </citation>
    <scope>NUCLEOTIDE SEQUENCE [LARGE SCALE GENOMIC DNA]</scope>
    <source>
        <strain evidence="10 11">Nm4</strain>
    </source>
</reference>